<protein>
    <submittedName>
        <fullName evidence="4">tRNA(Arg) A34 adenosine deaminase TadA</fullName>
    </submittedName>
</protein>
<proteinExistence type="predicted"/>
<organism evidence="4 5">
    <name type="scientific">Sagittula marina</name>
    <dbReference type="NCBI Taxonomy" id="943940"/>
    <lineage>
        <taxon>Bacteria</taxon>
        <taxon>Pseudomonadati</taxon>
        <taxon>Pseudomonadota</taxon>
        <taxon>Alphaproteobacteria</taxon>
        <taxon>Rhodobacterales</taxon>
        <taxon>Roseobacteraceae</taxon>
        <taxon>Sagittula</taxon>
    </lineage>
</organism>
<dbReference type="SUPFAM" id="SSF53927">
    <property type="entry name" value="Cytidine deaminase-like"/>
    <property type="match status" value="1"/>
</dbReference>
<dbReference type="Pfam" id="PF00383">
    <property type="entry name" value="dCMP_cyt_deam_1"/>
    <property type="match status" value="1"/>
</dbReference>
<evidence type="ECO:0000259" key="3">
    <source>
        <dbReference type="PROSITE" id="PS51747"/>
    </source>
</evidence>
<dbReference type="InterPro" id="IPR002125">
    <property type="entry name" value="CMP_dCMP_dom"/>
</dbReference>
<sequence length="160" mass="17230">MKDHPDQPTAAETAVMNDLIDRARAEADTGGKAGIAAAVMRGDILLARGMNEVHLDHDPTRHAEIVALSAATRALKDPSLDGCTLLTTLQPCEMCLAAMRFAGIARVIYAAGRPDVPTDKYFAFPGLNIPDFREADHKDFTAIGGLCDHRILDIYAAKDD</sequence>
<dbReference type="GO" id="GO:0002100">
    <property type="term" value="P:tRNA wobble adenosine to inosine editing"/>
    <property type="evidence" value="ECO:0007669"/>
    <property type="project" value="InterPro"/>
</dbReference>
<comment type="caution">
    <text evidence="4">The sequence shown here is derived from an EMBL/GenBank/DDBJ whole genome shotgun (WGS) entry which is preliminary data.</text>
</comment>
<keyword evidence="2" id="KW-0862">Zinc</keyword>
<evidence type="ECO:0000313" key="5">
    <source>
        <dbReference type="Proteomes" id="UP000541426"/>
    </source>
</evidence>
<dbReference type="CDD" id="cd01285">
    <property type="entry name" value="nucleoside_deaminase"/>
    <property type="match status" value="1"/>
</dbReference>
<dbReference type="RefSeq" id="WP_183962861.1">
    <property type="nucleotide sequence ID" value="NZ_BAABBZ010000012.1"/>
</dbReference>
<keyword evidence="1" id="KW-0479">Metal-binding</keyword>
<reference evidence="4 5" key="1">
    <citation type="submission" date="2020-08" db="EMBL/GenBank/DDBJ databases">
        <title>Genomic Encyclopedia of Type Strains, Phase IV (KMG-IV): sequencing the most valuable type-strain genomes for metagenomic binning, comparative biology and taxonomic classification.</title>
        <authorList>
            <person name="Goeker M."/>
        </authorList>
    </citation>
    <scope>NUCLEOTIDE SEQUENCE [LARGE SCALE GENOMIC DNA]</scope>
    <source>
        <strain evidence="4 5">DSM 102235</strain>
    </source>
</reference>
<evidence type="ECO:0000313" key="4">
    <source>
        <dbReference type="EMBL" id="MBB3984259.1"/>
    </source>
</evidence>
<dbReference type="Gene3D" id="3.40.140.10">
    <property type="entry name" value="Cytidine Deaminase, domain 2"/>
    <property type="match status" value="1"/>
</dbReference>
<dbReference type="PROSITE" id="PS51747">
    <property type="entry name" value="CYT_DCMP_DEAMINASES_2"/>
    <property type="match status" value="1"/>
</dbReference>
<dbReference type="AlphaFoldDB" id="A0A7W6GSM4"/>
<accession>A0A7W6GSM4</accession>
<dbReference type="Proteomes" id="UP000541426">
    <property type="component" value="Unassembled WGS sequence"/>
</dbReference>
<dbReference type="PROSITE" id="PS00903">
    <property type="entry name" value="CYT_DCMP_DEAMINASES_1"/>
    <property type="match status" value="1"/>
</dbReference>
<dbReference type="GO" id="GO:0008270">
    <property type="term" value="F:zinc ion binding"/>
    <property type="evidence" value="ECO:0007669"/>
    <property type="project" value="InterPro"/>
</dbReference>
<dbReference type="InterPro" id="IPR016192">
    <property type="entry name" value="APOBEC/CMP_deaminase_Zn-bd"/>
</dbReference>
<dbReference type="InterPro" id="IPR016193">
    <property type="entry name" value="Cytidine_deaminase-like"/>
</dbReference>
<name>A0A7W6GSM4_9RHOB</name>
<evidence type="ECO:0000256" key="1">
    <source>
        <dbReference type="ARBA" id="ARBA00022723"/>
    </source>
</evidence>
<dbReference type="GO" id="GO:0052717">
    <property type="term" value="F:tRNA-specific adenosine-34 deaminase activity"/>
    <property type="evidence" value="ECO:0007669"/>
    <property type="project" value="UniProtKB-EC"/>
</dbReference>
<dbReference type="PANTHER" id="PTHR11079:SF162">
    <property type="entry name" value="RIBOFLAVIN BIOSYNTHESIS PROTEIN PYRD, CHLOROPLASTIC"/>
    <property type="match status" value="1"/>
</dbReference>
<keyword evidence="5" id="KW-1185">Reference proteome</keyword>
<dbReference type="EMBL" id="JACIEJ010000001">
    <property type="protein sequence ID" value="MBB3984259.1"/>
    <property type="molecule type" value="Genomic_DNA"/>
</dbReference>
<gene>
    <name evidence="4" type="ORF">GGQ68_000570</name>
</gene>
<evidence type="ECO:0000256" key="2">
    <source>
        <dbReference type="ARBA" id="ARBA00022833"/>
    </source>
</evidence>
<feature type="domain" description="CMP/dCMP-type deaminase" evidence="3">
    <location>
        <begin position="10"/>
        <end position="135"/>
    </location>
</feature>
<dbReference type="PANTHER" id="PTHR11079">
    <property type="entry name" value="CYTOSINE DEAMINASE FAMILY MEMBER"/>
    <property type="match status" value="1"/>
</dbReference>